<dbReference type="AlphaFoldDB" id="A0A939EQZ2"/>
<dbReference type="RefSeq" id="WP_206941977.1">
    <property type="nucleotide sequence ID" value="NZ_JAFLNF010000006.1"/>
</dbReference>
<comment type="caution">
    <text evidence="1">The sequence shown here is derived from an EMBL/GenBank/DDBJ whole genome shotgun (WGS) entry which is preliminary data.</text>
</comment>
<proteinExistence type="predicted"/>
<evidence type="ECO:0000313" key="2">
    <source>
        <dbReference type="Proteomes" id="UP000664779"/>
    </source>
</evidence>
<gene>
    <name evidence="1" type="ORF">J0X15_14045</name>
</gene>
<sequence length="72" mass="8370">MKLPMEWSRRFFSQHASDWIKNPITVLSQVLPADTDERETLRFRAAAETDKLRLDQLSLASAKDDLSCFKED</sequence>
<evidence type="ECO:0000313" key="1">
    <source>
        <dbReference type="EMBL" id="MBO0346351.1"/>
    </source>
</evidence>
<dbReference type="EMBL" id="JAFLNF010000006">
    <property type="protein sequence ID" value="MBO0346351.1"/>
    <property type="molecule type" value="Genomic_DNA"/>
</dbReference>
<organism evidence="1 2">
    <name type="scientific">Roseibium limicola</name>
    <dbReference type="NCBI Taxonomy" id="2816037"/>
    <lineage>
        <taxon>Bacteria</taxon>
        <taxon>Pseudomonadati</taxon>
        <taxon>Pseudomonadota</taxon>
        <taxon>Alphaproteobacteria</taxon>
        <taxon>Hyphomicrobiales</taxon>
        <taxon>Stappiaceae</taxon>
        <taxon>Roseibium</taxon>
    </lineage>
</organism>
<reference evidence="1" key="1">
    <citation type="submission" date="2021-03" db="EMBL/GenBank/DDBJ databases">
        <title>Roseibium sp. CAU 1637 isolated from Incheon.</title>
        <authorList>
            <person name="Kim W."/>
        </authorList>
    </citation>
    <scope>NUCLEOTIDE SEQUENCE</scope>
    <source>
        <strain evidence="1">CAU 1637</strain>
    </source>
</reference>
<keyword evidence="2" id="KW-1185">Reference proteome</keyword>
<name>A0A939EQZ2_9HYPH</name>
<accession>A0A939EQZ2</accession>
<protein>
    <submittedName>
        <fullName evidence="1">Uncharacterized protein</fullName>
    </submittedName>
</protein>
<dbReference type="Proteomes" id="UP000664779">
    <property type="component" value="Unassembled WGS sequence"/>
</dbReference>